<reference evidence="1 2" key="1">
    <citation type="submission" date="2021-09" db="EMBL/GenBank/DDBJ databases">
        <title>Genome sequencing and assembly of Chryseobacterium sp. RG1.</title>
        <authorList>
            <person name="Chhetri G."/>
        </authorList>
    </citation>
    <scope>NUCLEOTIDE SEQUENCE [LARGE SCALE GENOMIC DNA]</scope>
    <source>
        <strain evidence="1 2">RG1</strain>
    </source>
</reference>
<evidence type="ECO:0008006" key="3">
    <source>
        <dbReference type="Google" id="ProtNLM"/>
    </source>
</evidence>
<organism evidence="1 2">
    <name type="scientific">Chryseobacterium tagetis</name>
    <dbReference type="NCBI Taxonomy" id="2801334"/>
    <lineage>
        <taxon>Bacteria</taxon>
        <taxon>Pseudomonadati</taxon>
        <taxon>Bacteroidota</taxon>
        <taxon>Flavobacteriia</taxon>
        <taxon>Flavobacteriales</taxon>
        <taxon>Weeksellaceae</taxon>
        <taxon>Chryseobacterium group</taxon>
        <taxon>Chryseobacterium</taxon>
    </lineage>
</organism>
<comment type="caution">
    <text evidence="1">The sequence shown here is derived from an EMBL/GenBank/DDBJ whole genome shotgun (WGS) entry which is preliminary data.</text>
</comment>
<dbReference type="Proteomes" id="UP000618240">
    <property type="component" value="Unassembled WGS sequence"/>
</dbReference>
<dbReference type="RefSeq" id="WP_225688961.1">
    <property type="nucleotide sequence ID" value="NZ_JAERSE020000003.1"/>
</dbReference>
<gene>
    <name evidence="1" type="ORF">JI747_011965</name>
</gene>
<accession>A0ABS8A2A4</accession>
<keyword evidence="2" id="KW-1185">Reference proteome</keyword>
<sequence>MATAKCNISFRIDYTSSVPINSGILYYRVKNTTGSYTEFGIISVPSSGGLINIAGFQGSGEYDFIVKLITDKGTVEKVGTFTVGVCSPPVCEIPSIKKLYWETDDQLVMEYSVDANNLETPEYQIATDPHFENIIYFKVGFDYNPIEYINLSDLNIPDGTALYIRARKHCEPSGVSDWSNVVDFKWVNPAKAPYIFKAYCVSGLYEVPTNIAEFKASICWTEGLIKTVNLDTIEPGTGSFIYLNDGITPAIPGNLSDFDIPGGASSGFNDRGIAWIRFEEFKPSSIFNVDPETGRIGEISRYSCDS</sequence>
<evidence type="ECO:0000313" key="2">
    <source>
        <dbReference type="Proteomes" id="UP000618240"/>
    </source>
</evidence>
<dbReference type="EMBL" id="JAERSE020000003">
    <property type="protein sequence ID" value="MCA6067900.1"/>
    <property type="molecule type" value="Genomic_DNA"/>
</dbReference>
<evidence type="ECO:0000313" key="1">
    <source>
        <dbReference type="EMBL" id="MCA6067900.1"/>
    </source>
</evidence>
<protein>
    <recommendedName>
        <fullName evidence="3">Fibronectin type-III domain-containing protein</fullName>
    </recommendedName>
</protein>
<proteinExistence type="predicted"/>
<name>A0ABS8A2A4_9FLAO</name>